<reference evidence="1 2" key="1">
    <citation type="submission" date="2018-02" db="EMBL/GenBank/DDBJ databases">
        <title>Whole genome sequencing of endophytic bacterium.</title>
        <authorList>
            <person name="Eedara R."/>
            <person name="Podile A.R."/>
        </authorList>
    </citation>
    <scope>NUCLEOTIDE SEQUENCE [LARGE SCALE GENOMIC DNA]</scope>
    <source>
        <strain evidence="1 2">RP1T</strain>
    </source>
</reference>
<dbReference type="Proteomes" id="UP000237682">
    <property type="component" value="Unassembled WGS sequence"/>
</dbReference>
<organism evidence="1 2">
    <name type="scientific">Labrys okinawensis</name>
    <dbReference type="NCBI Taxonomy" id="346911"/>
    <lineage>
        <taxon>Bacteria</taxon>
        <taxon>Pseudomonadati</taxon>
        <taxon>Pseudomonadota</taxon>
        <taxon>Alphaproteobacteria</taxon>
        <taxon>Hyphomicrobiales</taxon>
        <taxon>Xanthobacteraceae</taxon>
        <taxon>Labrys</taxon>
    </lineage>
</organism>
<name>A0A2S9QJ64_9HYPH</name>
<comment type="caution">
    <text evidence="1">The sequence shown here is derived from an EMBL/GenBank/DDBJ whole genome shotgun (WGS) entry which is preliminary data.</text>
</comment>
<protein>
    <submittedName>
        <fullName evidence="1">Uncharacterized protein</fullName>
    </submittedName>
</protein>
<dbReference type="AlphaFoldDB" id="A0A2S9QJ64"/>
<proteinExistence type="predicted"/>
<dbReference type="EMBL" id="PUEJ01000001">
    <property type="protein sequence ID" value="PRH89383.1"/>
    <property type="molecule type" value="Genomic_DNA"/>
</dbReference>
<gene>
    <name evidence="1" type="ORF">C5L14_02010</name>
</gene>
<evidence type="ECO:0000313" key="1">
    <source>
        <dbReference type="EMBL" id="PRH89383.1"/>
    </source>
</evidence>
<keyword evidence="2" id="KW-1185">Reference proteome</keyword>
<accession>A0A2S9QJ64</accession>
<dbReference type="RefSeq" id="WP_105860345.1">
    <property type="nucleotide sequence ID" value="NZ_PUEJ01000001.1"/>
</dbReference>
<sequence length="312" mass="34582">MASFVQFLQQSGVYTAQNFMIVPYGGFNLVCLRDAKGVHLAYDHARLQIDDIKLEQVEGVAQDYIDARYGPQKSQERDDQLLRLRTALYGAIRPQAGARALKIQARGTGIPTLTGTRGSTVIKLDVAIMPRKSYSIAFKFLRHFDQAGKVVNATKFKPEDASWFLTRLNWIFGAQTNIFFTPAGADWIMVEKALGPKIMRDVFRQDIVPLKQRGADLTCFLVGDYDATASEAAGQFLPDEQVCVVVDQGNPGVFDLGEAFIGVMAHEVGHFLHHKRNLGGSGHHDRGGILLSSGLESLWLDRQLVSDLNAWT</sequence>
<evidence type="ECO:0000313" key="2">
    <source>
        <dbReference type="Proteomes" id="UP000237682"/>
    </source>
</evidence>